<name>A0A917TKJ7_9ACTN</name>
<organism evidence="2 3">
    <name type="scientific">Dactylosporangium sucinum</name>
    <dbReference type="NCBI Taxonomy" id="1424081"/>
    <lineage>
        <taxon>Bacteria</taxon>
        <taxon>Bacillati</taxon>
        <taxon>Actinomycetota</taxon>
        <taxon>Actinomycetes</taxon>
        <taxon>Micromonosporales</taxon>
        <taxon>Micromonosporaceae</taxon>
        <taxon>Dactylosporangium</taxon>
    </lineage>
</organism>
<feature type="transmembrane region" description="Helical" evidence="1">
    <location>
        <begin position="274"/>
        <end position="296"/>
    </location>
</feature>
<sequence length="487" mass="51663">MLALAVLVVLVHPIAPLLREPYWLDESWVALATKAPLADLPVVTSSTPVGWTFLVWLLPPAGQVQRLVPWLFLAVSAGLGYGLGRLLDWPRRSTGVVAGLCAAAAVALLPAQQLRHDLKQYTADAAVALALVLLLAWAERSWSLRRLVAVGAGAVLGMLLSHPAALVGAVVLAAMLGAAAWSRQRARLVRATAVAGLAGLGMATIYLTVDRANRNDHLIDYWDGYFPAGAELPQYLHRRLEELQPALGLPWPVFVLLAGAGVVTVAWRRRPATAAAVALLPAVAVAGGVTRSYPLLDLRTSHFLLVLAAAIAGVGLVGVAGLLTGRLRRSPAVLVAVVAVAAAGYGLANRATRITGPDEDVRAQVTYVAGHHRPGDLILVNMSGQYGFAYYWPANRPEFVRGGVQATGWYVRYRPEDRIIVAADRDHTAVAAALDEARRLAGPGGRVWLVRSHVQPAEAAVWRDALAGWHTDLVAVGPEPVALIAPG</sequence>
<evidence type="ECO:0000313" key="2">
    <source>
        <dbReference type="EMBL" id="GGM26498.1"/>
    </source>
</evidence>
<gene>
    <name evidence="2" type="ORF">GCM10007977_029640</name>
</gene>
<evidence type="ECO:0000256" key="1">
    <source>
        <dbReference type="SAM" id="Phobius"/>
    </source>
</evidence>
<feature type="transmembrane region" description="Helical" evidence="1">
    <location>
        <begin position="302"/>
        <end position="323"/>
    </location>
</feature>
<feature type="transmembrane region" description="Helical" evidence="1">
    <location>
        <begin position="93"/>
        <end position="109"/>
    </location>
</feature>
<dbReference type="Proteomes" id="UP000642070">
    <property type="component" value="Unassembled WGS sequence"/>
</dbReference>
<feature type="transmembrane region" description="Helical" evidence="1">
    <location>
        <begin position="121"/>
        <end position="138"/>
    </location>
</feature>
<keyword evidence="1" id="KW-1133">Transmembrane helix</keyword>
<evidence type="ECO:0000313" key="3">
    <source>
        <dbReference type="Proteomes" id="UP000642070"/>
    </source>
</evidence>
<reference evidence="2" key="1">
    <citation type="journal article" date="2014" name="Int. J. Syst. Evol. Microbiol.">
        <title>Complete genome sequence of Corynebacterium casei LMG S-19264T (=DSM 44701T), isolated from a smear-ripened cheese.</title>
        <authorList>
            <consortium name="US DOE Joint Genome Institute (JGI-PGF)"/>
            <person name="Walter F."/>
            <person name="Albersmeier A."/>
            <person name="Kalinowski J."/>
            <person name="Ruckert C."/>
        </authorList>
    </citation>
    <scope>NUCLEOTIDE SEQUENCE</scope>
    <source>
        <strain evidence="2">JCM 19831</strain>
    </source>
</reference>
<keyword evidence="3" id="KW-1185">Reference proteome</keyword>
<feature type="transmembrane region" description="Helical" evidence="1">
    <location>
        <begin position="249"/>
        <end position="267"/>
    </location>
</feature>
<feature type="transmembrane region" description="Helical" evidence="1">
    <location>
        <begin position="70"/>
        <end position="87"/>
    </location>
</feature>
<reference evidence="2" key="2">
    <citation type="submission" date="2020-09" db="EMBL/GenBank/DDBJ databases">
        <authorList>
            <person name="Sun Q."/>
            <person name="Ohkuma M."/>
        </authorList>
    </citation>
    <scope>NUCLEOTIDE SEQUENCE</scope>
    <source>
        <strain evidence="2">JCM 19831</strain>
    </source>
</reference>
<dbReference type="EMBL" id="BMPI01000012">
    <property type="protein sequence ID" value="GGM26498.1"/>
    <property type="molecule type" value="Genomic_DNA"/>
</dbReference>
<protein>
    <recommendedName>
        <fullName evidence="4">Glycosyltransferase RgtA/B/C/D-like domain-containing protein</fullName>
    </recommendedName>
</protein>
<accession>A0A917TKJ7</accession>
<keyword evidence="1" id="KW-0812">Transmembrane</keyword>
<comment type="caution">
    <text evidence="2">The sequence shown here is derived from an EMBL/GenBank/DDBJ whole genome shotgun (WGS) entry which is preliminary data.</text>
</comment>
<feature type="transmembrane region" description="Helical" evidence="1">
    <location>
        <begin position="150"/>
        <end position="176"/>
    </location>
</feature>
<feature type="transmembrane region" description="Helical" evidence="1">
    <location>
        <begin position="330"/>
        <end position="348"/>
    </location>
</feature>
<dbReference type="AlphaFoldDB" id="A0A917TKJ7"/>
<feature type="transmembrane region" description="Helical" evidence="1">
    <location>
        <begin position="188"/>
        <end position="209"/>
    </location>
</feature>
<proteinExistence type="predicted"/>
<keyword evidence="1" id="KW-0472">Membrane</keyword>
<evidence type="ECO:0008006" key="4">
    <source>
        <dbReference type="Google" id="ProtNLM"/>
    </source>
</evidence>